<comment type="caution">
    <text evidence="2">The sequence shown here is derived from an EMBL/GenBank/DDBJ whole genome shotgun (WGS) entry which is preliminary data.</text>
</comment>
<sequence>IDDGWRKLSIIDLDPEVINDLRQLNVENFWIKLKMFKKDDEFPFEIISKFILTVLSLPQSNVACERIFSKVNLIKTKSRNRLQTLSLNGLLNSSQHMQETACYKFEPTKKMYSLMTSSNLYSNNDDNSDDDEITFVNL</sequence>
<dbReference type="OrthoDB" id="10023262at2759"/>
<dbReference type="Proteomes" id="UP000478052">
    <property type="component" value="Unassembled WGS sequence"/>
</dbReference>
<dbReference type="Pfam" id="PF05699">
    <property type="entry name" value="Dimer_Tnp_hAT"/>
    <property type="match status" value="1"/>
</dbReference>
<name>A0A6G0Z3J8_APHCR</name>
<accession>A0A6G0Z3J8</accession>
<feature type="non-terminal residue" evidence="2">
    <location>
        <position position="1"/>
    </location>
</feature>
<evidence type="ECO:0000259" key="1">
    <source>
        <dbReference type="Pfam" id="PF05699"/>
    </source>
</evidence>
<reference evidence="2 3" key="1">
    <citation type="submission" date="2019-08" db="EMBL/GenBank/DDBJ databases">
        <title>Whole genome of Aphis craccivora.</title>
        <authorList>
            <person name="Voronova N.V."/>
            <person name="Shulinski R.S."/>
            <person name="Bandarenka Y.V."/>
            <person name="Zhorov D.G."/>
            <person name="Warner D."/>
        </authorList>
    </citation>
    <scope>NUCLEOTIDE SEQUENCE [LARGE SCALE GENOMIC DNA]</scope>
    <source>
        <strain evidence="2">180601</strain>
        <tissue evidence="2">Whole Body</tissue>
    </source>
</reference>
<dbReference type="AlphaFoldDB" id="A0A6G0Z3J8"/>
<gene>
    <name evidence="2" type="ORF">FWK35_00009234</name>
</gene>
<organism evidence="2 3">
    <name type="scientific">Aphis craccivora</name>
    <name type="common">Cowpea aphid</name>
    <dbReference type="NCBI Taxonomy" id="307492"/>
    <lineage>
        <taxon>Eukaryota</taxon>
        <taxon>Metazoa</taxon>
        <taxon>Ecdysozoa</taxon>
        <taxon>Arthropoda</taxon>
        <taxon>Hexapoda</taxon>
        <taxon>Insecta</taxon>
        <taxon>Pterygota</taxon>
        <taxon>Neoptera</taxon>
        <taxon>Paraneoptera</taxon>
        <taxon>Hemiptera</taxon>
        <taxon>Sternorrhyncha</taxon>
        <taxon>Aphidomorpha</taxon>
        <taxon>Aphidoidea</taxon>
        <taxon>Aphididae</taxon>
        <taxon>Aphidini</taxon>
        <taxon>Aphis</taxon>
        <taxon>Aphis</taxon>
    </lineage>
</organism>
<evidence type="ECO:0000313" key="2">
    <source>
        <dbReference type="EMBL" id="KAF0765013.1"/>
    </source>
</evidence>
<protein>
    <submittedName>
        <fullName evidence="2">Dimer Tnp hAT domain-containing protein</fullName>
    </submittedName>
</protein>
<keyword evidence="3" id="KW-1185">Reference proteome</keyword>
<dbReference type="InterPro" id="IPR012337">
    <property type="entry name" value="RNaseH-like_sf"/>
</dbReference>
<evidence type="ECO:0000313" key="3">
    <source>
        <dbReference type="Proteomes" id="UP000478052"/>
    </source>
</evidence>
<proteinExistence type="predicted"/>
<dbReference type="EMBL" id="VUJU01001502">
    <property type="protein sequence ID" value="KAF0765013.1"/>
    <property type="molecule type" value="Genomic_DNA"/>
</dbReference>
<feature type="non-terminal residue" evidence="2">
    <location>
        <position position="138"/>
    </location>
</feature>
<dbReference type="SUPFAM" id="SSF53098">
    <property type="entry name" value="Ribonuclease H-like"/>
    <property type="match status" value="1"/>
</dbReference>
<dbReference type="GO" id="GO:0046983">
    <property type="term" value="F:protein dimerization activity"/>
    <property type="evidence" value="ECO:0007669"/>
    <property type="project" value="InterPro"/>
</dbReference>
<dbReference type="InterPro" id="IPR008906">
    <property type="entry name" value="HATC_C_dom"/>
</dbReference>
<feature type="domain" description="HAT C-terminal dimerisation" evidence="1">
    <location>
        <begin position="19"/>
        <end position="95"/>
    </location>
</feature>